<sequence length="481" mass="54765">MSPHIPNLLGAPTILSTHHLFTQTLIESVLNLRSADFYGFTGPMVERNHTLPGIAKIAAEFSKICNFTPVVVDLQEFETNGIDLTKYRGAVVPFVVQNIITATQNCCQTVTNTTVSLSFYHKFNFAYCDFNREIIPNDLSLLLYPFDPKTWMYLLLLSVLLAFYFLIADRKEVSKFESIYTIFAAYLLFYWPSRGTQKSKLIVLWFMACIVLNTIYSGVLTSLLVAPLQLDVIKNVEELADRKYNLTFANVGHFSYIILLVGNLFKSQEAAELLKPKHSNVTPTSSPGLTLSTAILQPTLHEFIETLSTTPATATFGPWEYSSYIWTMVQARNEAMNKKTKKKSKLRTCHIGRELSSKNANPTFWIFKFPQQIESDSFAYAFNVMHASGIHDYWMNTFFWMQACKRAQDVNKYKTISEVVSSVGGEVWPLGFDKGSVSVVFRLYVVCIFLCVLVFLLECAKRKFGIHFREMLCCYAYLKMG</sequence>
<evidence type="ECO:0000256" key="3">
    <source>
        <dbReference type="ARBA" id="ARBA00022692"/>
    </source>
</evidence>
<evidence type="ECO:0000256" key="2">
    <source>
        <dbReference type="ARBA" id="ARBA00022475"/>
    </source>
</evidence>
<comment type="caution">
    <text evidence="9">The sequence shown here is derived from an EMBL/GenBank/DDBJ whole genome shotgun (WGS) entry which is preliminary data.</text>
</comment>
<feature type="transmembrane region" description="Helical" evidence="8">
    <location>
        <begin position="203"/>
        <end position="226"/>
    </location>
</feature>
<proteinExistence type="predicted"/>
<feature type="transmembrane region" description="Helical" evidence="8">
    <location>
        <begin position="150"/>
        <end position="167"/>
    </location>
</feature>
<dbReference type="AlphaFoldDB" id="A0A226F1E2"/>
<name>A0A226F1E2_FOLCA</name>
<evidence type="ECO:0000256" key="7">
    <source>
        <dbReference type="ARBA" id="ARBA00023180"/>
    </source>
</evidence>
<evidence type="ECO:0000256" key="4">
    <source>
        <dbReference type="ARBA" id="ARBA00022989"/>
    </source>
</evidence>
<keyword evidence="2" id="KW-1003">Cell membrane</keyword>
<comment type="subcellular location">
    <subcellularLocation>
        <location evidence="1">Cell membrane</location>
        <topology evidence="1">Multi-pass membrane protein</topology>
    </subcellularLocation>
</comment>
<evidence type="ECO:0000256" key="1">
    <source>
        <dbReference type="ARBA" id="ARBA00004651"/>
    </source>
</evidence>
<evidence type="ECO:0000313" key="10">
    <source>
        <dbReference type="Proteomes" id="UP000198287"/>
    </source>
</evidence>
<organism evidence="9 10">
    <name type="scientific">Folsomia candida</name>
    <name type="common">Springtail</name>
    <dbReference type="NCBI Taxonomy" id="158441"/>
    <lineage>
        <taxon>Eukaryota</taxon>
        <taxon>Metazoa</taxon>
        <taxon>Ecdysozoa</taxon>
        <taxon>Arthropoda</taxon>
        <taxon>Hexapoda</taxon>
        <taxon>Collembola</taxon>
        <taxon>Entomobryomorpha</taxon>
        <taxon>Isotomoidea</taxon>
        <taxon>Isotomidae</taxon>
        <taxon>Proisotominae</taxon>
        <taxon>Folsomia</taxon>
    </lineage>
</organism>
<feature type="transmembrane region" description="Helical" evidence="8">
    <location>
        <begin position="173"/>
        <end position="191"/>
    </location>
</feature>
<dbReference type="PANTHER" id="PTHR42643">
    <property type="entry name" value="IONOTROPIC RECEPTOR 20A-RELATED"/>
    <property type="match status" value="1"/>
</dbReference>
<evidence type="ECO:0000256" key="5">
    <source>
        <dbReference type="ARBA" id="ARBA00023136"/>
    </source>
</evidence>
<evidence type="ECO:0008006" key="11">
    <source>
        <dbReference type="Google" id="ProtNLM"/>
    </source>
</evidence>
<feature type="transmembrane region" description="Helical" evidence="8">
    <location>
        <begin position="439"/>
        <end position="457"/>
    </location>
</feature>
<feature type="transmembrane region" description="Helical" evidence="8">
    <location>
        <begin position="246"/>
        <end position="265"/>
    </location>
</feature>
<evidence type="ECO:0000256" key="8">
    <source>
        <dbReference type="SAM" id="Phobius"/>
    </source>
</evidence>
<keyword evidence="6" id="KW-0675">Receptor</keyword>
<dbReference type="InterPro" id="IPR052192">
    <property type="entry name" value="Insect_Ionotropic_Sensory_Rcpt"/>
</dbReference>
<evidence type="ECO:0000313" key="9">
    <source>
        <dbReference type="EMBL" id="OXA63244.1"/>
    </source>
</evidence>
<keyword evidence="3 8" id="KW-0812">Transmembrane</keyword>
<keyword evidence="7" id="KW-0325">Glycoprotein</keyword>
<keyword evidence="5 8" id="KW-0472">Membrane</keyword>
<dbReference type="PANTHER" id="PTHR42643:SF30">
    <property type="entry name" value="IONOTROPIC RECEPTOR 40A-RELATED"/>
    <property type="match status" value="1"/>
</dbReference>
<dbReference type="EMBL" id="LNIX01000001">
    <property type="protein sequence ID" value="OXA63244.1"/>
    <property type="molecule type" value="Genomic_DNA"/>
</dbReference>
<dbReference type="GO" id="GO:0005886">
    <property type="term" value="C:plasma membrane"/>
    <property type="evidence" value="ECO:0007669"/>
    <property type="project" value="UniProtKB-SubCell"/>
</dbReference>
<protein>
    <recommendedName>
        <fullName evidence="11">Ionotropic glutamate receptor C-terminal domain-containing protein</fullName>
    </recommendedName>
</protein>
<keyword evidence="10" id="KW-1185">Reference proteome</keyword>
<gene>
    <name evidence="9" type="ORF">Fcan01_01171</name>
</gene>
<dbReference type="Proteomes" id="UP000198287">
    <property type="component" value="Unassembled WGS sequence"/>
</dbReference>
<evidence type="ECO:0000256" key="6">
    <source>
        <dbReference type="ARBA" id="ARBA00023170"/>
    </source>
</evidence>
<accession>A0A226F1E2</accession>
<reference evidence="9 10" key="1">
    <citation type="submission" date="2015-12" db="EMBL/GenBank/DDBJ databases">
        <title>The genome of Folsomia candida.</title>
        <authorList>
            <person name="Faddeeva A."/>
            <person name="Derks M.F."/>
            <person name="Anvar Y."/>
            <person name="Smit S."/>
            <person name="Van Straalen N."/>
            <person name="Roelofs D."/>
        </authorList>
    </citation>
    <scope>NUCLEOTIDE SEQUENCE [LARGE SCALE GENOMIC DNA]</scope>
    <source>
        <strain evidence="9 10">VU population</strain>
        <tissue evidence="9">Whole body</tissue>
    </source>
</reference>
<keyword evidence="4 8" id="KW-1133">Transmembrane helix</keyword>